<name>A0AAJ0HB59_9PEZI</name>
<dbReference type="InterPro" id="IPR010730">
    <property type="entry name" value="HET"/>
</dbReference>
<evidence type="ECO:0000259" key="1">
    <source>
        <dbReference type="Pfam" id="PF06985"/>
    </source>
</evidence>
<comment type="caution">
    <text evidence="2">The sequence shown here is derived from an EMBL/GenBank/DDBJ whole genome shotgun (WGS) entry which is preliminary data.</text>
</comment>
<evidence type="ECO:0000313" key="2">
    <source>
        <dbReference type="EMBL" id="KAK3346080.1"/>
    </source>
</evidence>
<reference evidence="2" key="2">
    <citation type="submission" date="2023-06" db="EMBL/GenBank/DDBJ databases">
        <authorList>
            <consortium name="Lawrence Berkeley National Laboratory"/>
            <person name="Haridas S."/>
            <person name="Hensen N."/>
            <person name="Bonometti L."/>
            <person name="Westerberg I."/>
            <person name="Brannstrom I.O."/>
            <person name="Guillou S."/>
            <person name="Cros-Aarteil S."/>
            <person name="Calhoun S."/>
            <person name="Kuo A."/>
            <person name="Mondo S."/>
            <person name="Pangilinan J."/>
            <person name="Riley R."/>
            <person name="Labutti K."/>
            <person name="Andreopoulos B."/>
            <person name="Lipzen A."/>
            <person name="Chen C."/>
            <person name="Yanf M."/>
            <person name="Daum C."/>
            <person name="Ng V."/>
            <person name="Clum A."/>
            <person name="Steindorff A."/>
            <person name="Ohm R."/>
            <person name="Martin F."/>
            <person name="Silar P."/>
            <person name="Natvig D."/>
            <person name="Lalanne C."/>
            <person name="Gautier V."/>
            <person name="Ament-Velasquez S.L."/>
            <person name="Kruys A."/>
            <person name="Hutchinson M.I."/>
            <person name="Powell A.J."/>
            <person name="Barry K."/>
            <person name="Miller A.N."/>
            <person name="Grigoriev I.V."/>
            <person name="Debuchy R."/>
            <person name="Gladieux P."/>
            <person name="Thoren M.H."/>
            <person name="Johannesson H."/>
        </authorList>
    </citation>
    <scope>NUCLEOTIDE SEQUENCE</scope>
    <source>
        <strain evidence="2">CBS 955.72</strain>
    </source>
</reference>
<accession>A0AAJ0HB59</accession>
<proteinExistence type="predicted"/>
<evidence type="ECO:0000313" key="3">
    <source>
        <dbReference type="Proteomes" id="UP001275084"/>
    </source>
</evidence>
<dbReference type="AlphaFoldDB" id="A0AAJ0HB59"/>
<dbReference type="EMBL" id="JAUIQD010000006">
    <property type="protein sequence ID" value="KAK3346080.1"/>
    <property type="molecule type" value="Genomic_DNA"/>
</dbReference>
<dbReference type="Pfam" id="PF06985">
    <property type="entry name" value="HET"/>
    <property type="match status" value="1"/>
</dbReference>
<keyword evidence="3" id="KW-1185">Reference proteome</keyword>
<dbReference type="Proteomes" id="UP001275084">
    <property type="component" value="Unassembled WGS sequence"/>
</dbReference>
<protein>
    <recommendedName>
        <fullName evidence="1">Heterokaryon incompatibility domain-containing protein</fullName>
    </recommendedName>
</protein>
<sequence length="118" mass="13142">MSTRRWTAASYTALQRAMGLQVTGTIPQALVSVTLHFAPRQGLSQNMRRYPTYGELHDHPQAADIAQGGEADKQTLLLGQTLSAAIRHPRQPSKPRRMWIDSICINQADMNEREISTG</sequence>
<reference evidence="2" key="1">
    <citation type="journal article" date="2023" name="Mol. Phylogenet. Evol.">
        <title>Genome-scale phylogeny and comparative genomics of the fungal order Sordariales.</title>
        <authorList>
            <person name="Hensen N."/>
            <person name="Bonometti L."/>
            <person name="Westerberg I."/>
            <person name="Brannstrom I.O."/>
            <person name="Guillou S."/>
            <person name="Cros-Aarteil S."/>
            <person name="Calhoun S."/>
            <person name="Haridas S."/>
            <person name="Kuo A."/>
            <person name="Mondo S."/>
            <person name="Pangilinan J."/>
            <person name="Riley R."/>
            <person name="LaButti K."/>
            <person name="Andreopoulos B."/>
            <person name="Lipzen A."/>
            <person name="Chen C."/>
            <person name="Yan M."/>
            <person name="Daum C."/>
            <person name="Ng V."/>
            <person name="Clum A."/>
            <person name="Steindorff A."/>
            <person name="Ohm R.A."/>
            <person name="Martin F."/>
            <person name="Silar P."/>
            <person name="Natvig D.O."/>
            <person name="Lalanne C."/>
            <person name="Gautier V."/>
            <person name="Ament-Velasquez S.L."/>
            <person name="Kruys A."/>
            <person name="Hutchinson M.I."/>
            <person name="Powell A.J."/>
            <person name="Barry K."/>
            <person name="Miller A.N."/>
            <person name="Grigoriev I.V."/>
            <person name="Debuchy R."/>
            <person name="Gladieux P."/>
            <person name="Hiltunen Thoren M."/>
            <person name="Johannesson H."/>
        </authorList>
    </citation>
    <scope>NUCLEOTIDE SEQUENCE</scope>
    <source>
        <strain evidence="2">CBS 955.72</strain>
    </source>
</reference>
<organism evidence="2 3">
    <name type="scientific">Lasiosphaeria hispida</name>
    <dbReference type="NCBI Taxonomy" id="260671"/>
    <lineage>
        <taxon>Eukaryota</taxon>
        <taxon>Fungi</taxon>
        <taxon>Dikarya</taxon>
        <taxon>Ascomycota</taxon>
        <taxon>Pezizomycotina</taxon>
        <taxon>Sordariomycetes</taxon>
        <taxon>Sordariomycetidae</taxon>
        <taxon>Sordariales</taxon>
        <taxon>Lasiosphaeriaceae</taxon>
        <taxon>Lasiosphaeria</taxon>
    </lineage>
</organism>
<gene>
    <name evidence="2" type="ORF">B0T25DRAFT_268128</name>
</gene>
<feature type="domain" description="Heterokaryon incompatibility" evidence="1">
    <location>
        <begin position="67"/>
        <end position="114"/>
    </location>
</feature>